<proteinExistence type="predicted"/>
<name>A0A087GBR5_ARAAL</name>
<dbReference type="OrthoDB" id="1080856at2759"/>
<organism evidence="3 4">
    <name type="scientific">Arabis alpina</name>
    <name type="common">Alpine rock-cress</name>
    <dbReference type="NCBI Taxonomy" id="50452"/>
    <lineage>
        <taxon>Eukaryota</taxon>
        <taxon>Viridiplantae</taxon>
        <taxon>Streptophyta</taxon>
        <taxon>Embryophyta</taxon>
        <taxon>Tracheophyta</taxon>
        <taxon>Spermatophyta</taxon>
        <taxon>Magnoliopsida</taxon>
        <taxon>eudicotyledons</taxon>
        <taxon>Gunneridae</taxon>
        <taxon>Pentapetalae</taxon>
        <taxon>rosids</taxon>
        <taxon>malvids</taxon>
        <taxon>Brassicales</taxon>
        <taxon>Brassicaceae</taxon>
        <taxon>Arabideae</taxon>
        <taxon>Arabis</taxon>
    </lineage>
</organism>
<dbReference type="Proteomes" id="UP000029120">
    <property type="component" value="Chromosome 8"/>
</dbReference>
<dbReference type="AlphaFoldDB" id="A0A087GBR5"/>
<feature type="signal peptide" evidence="2">
    <location>
        <begin position="1"/>
        <end position="25"/>
    </location>
</feature>
<evidence type="ECO:0000313" key="4">
    <source>
        <dbReference type="Proteomes" id="UP000029120"/>
    </source>
</evidence>
<dbReference type="OMA" id="NNYRNLR"/>
<evidence type="ECO:0000313" key="3">
    <source>
        <dbReference type="EMBL" id="KFK27317.1"/>
    </source>
</evidence>
<dbReference type="GO" id="GO:0005634">
    <property type="term" value="C:nucleus"/>
    <property type="evidence" value="ECO:0007669"/>
    <property type="project" value="EnsemblPlants"/>
</dbReference>
<feature type="compositionally biased region" description="Basic and acidic residues" evidence="1">
    <location>
        <begin position="203"/>
        <end position="218"/>
    </location>
</feature>
<dbReference type="GO" id="GO:0005886">
    <property type="term" value="C:plasma membrane"/>
    <property type="evidence" value="ECO:0007669"/>
    <property type="project" value="EnsemblPlants"/>
</dbReference>
<sequence length="218" mass="24957">MTTRVSHTAFKPFFFFFFFVSVAESQEKILNCNMEGTKRISLKKSKRKKKYRRFVRNIVAYLNSDDYLFAPLFSNSESSKENDISMEGKEKKRVKRRMSEKVKEYLNSDTHMYAPIISSVSSLNKGKLQITNLVTMEVSTNTTTSMTEEENNYSNLRSDIGVEQTLLHNGRIKSPKQARVILGGQQSGLSPETDLSPAFSSLPEKKMGKPDQRRVTIE</sequence>
<evidence type="ECO:0000256" key="1">
    <source>
        <dbReference type="SAM" id="MobiDB-lite"/>
    </source>
</evidence>
<dbReference type="GO" id="GO:0009556">
    <property type="term" value="P:microsporogenesis"/>
    <property type="evidence" value="ECO:0007669"/>
    <property type="project" value="EnsemblPlants"/>
</dbReference>
<keyword evidence="2" id="KW-0732">Signal</keyword>
<dbReference type="Gramene" id="KFK27317">
    <property type="protein sequence ID" value="KFK27317"/>
    <property type="gene ID" value="AALP_AA8G366800"/>
</dbReference>
<reference evidence="4" key="1">
    <citation type="journal article" date="2015" name="Nat. Plants">
        <title>Genome expansion of Arabis alpina linked with retrotransposition and reduced symmetric DNA methylation.</title>
        <authorList>
            <person name="Willing E.M."/>
            <person name="Rawat V."/>
            <person name="Mandakova T."/>
            <person name="Maumus F."/>
            <person name="James G.V."/>
            <person name="Nordstroem K.J."/>
            <person name="Becker C."/>
            <person name="Warthmann N."/>
            <person name="Chica C."/>
            <person name="Szarzynska B."/>
            <person name="Zytnicki M."/>
            <person name="Albani M.C."/>
            <person name="Kiefer C."/>
            <person name="Bergonzi S."/>
            <person name="Castaings L."/>
            <person name="Mateos J.L."/>
            <person name="Berns M.C."/>
            <person name="Bujdoso N."/>
            <person name="Piofczyk T."/>
            <person name="de Lorenzo L."/>
            <person name="Barrero-Sicilia C."/>
            <person name="Mateos I."/>
            <person name="Piednoel M."/>
            <person name="Hagmann J."/>
            <person name="Chen-Min-Tao R."/>
            <person name="Iglesias-Fernandez R."/>
            <person name="Schuster S.C."/>
            <person name="Alonso-Blanco C."/>
            <person name="Roudier F."/>
            <person name="Carbonero P."/>
            <person name="Paz-Ares J."/>
            <person name="Davis S.J."/>
            <person name="Pecinka A."/>
            <person name="Quesneville H."/>
            <person name="Colot V."/>
            <person name="Lysak M.A."/>
            <person name="Weigel D."/>
            <person name="Coupland G."/>
            <person name="Schneeberger K."/>
        </authorList>
    </citation>
    <scope>NUCLEOTIDE SEQUENCE [LARGE SCALE GENOMIC DNA]</scope>
    <source>
        <strain evidence="4">cv. Pajares</strain>
    </source>
</reference>
<accession>A0A087GBR5</accession>
<feature type="chain" id="PRO_5001821797" evidence="2">
    <location>
        <begin position="26"/>
        <end position="218"/>
    </location>
</feature>
<dbReference type="GO" id="GO:0009561">
    <property type="term" value="P:megagametogenesis"/>
    <property type="evidence" value="ECO:0007669"/>
    <property type="project" value="EnsemblPlants"/>
</dbReference>
<evidence type="ECO:0000256" key="2">
    <source>
        <dbReference type="SAM" id="SignalP"/>
    </source>
</evidence>
<protein>
    <submittedName>
        <fullName evidence="3">Uncharacterized protein</fullName>
    </submittedName>
</protein>
<gene>
    <name evidence="3" type="ordered locus">AALP_Aa8g366800</name>
</gene>
<feature type="region of interest" description="Disordered" evidence="1">
    <location>
        <begin position="185"/>
        <end position="218"/>
    </location>
</feature>
<keyword evidence="4" id="KW-1185">Reference proteome</keyword>
<dbReference type="PANTHER" id="PTHR36811">
    <property type="entry name" value="OS08G0444440 PROTEIN"/>
    <property type="match status" value="1"/>
</dbReference>
<dbReference type="PANTHER" id="PTHR36811:SF2">
    <property type="entry name" value="OS08G0444440 PROTEIN"/>
    <property type="match status" value="1"/>
</dbReference>
<dbReference type="eggNOG" id="ENOG502SES5">
    <property type="taxonomic scope" value="Eukaryota"/>
</dbReference>
<dbReference type="EMBL" id="CM002876">
    <property type="protein sequence ID" value="KFK27317.1"/>
    <property type="molecule type" value="Genomic_DNA"/>
</dbReference>